<reference evidence="3" key="4">
    <citation type="submission" date="2024-09" db="EMBL/GenBank/DDBJ databases">
        <authorList>
            <person name="Sun Q."/>
            <person name="Mori K."/>
        </authorList>
    </citation>
    <scope>NUCLEOTIDE SEQUENCE</scope>
    <source>
        <strain evidence="3">KCTC 62575</strain>
    </source>
</reference>
<accession>A0A371YL78</accession>
<feature type="compositionally biased region" description="Low complexity" evidence="1">
    <location>
        <begin position="72"/>
        <end position="93"/>
    </location>
</feature>
<feature type="region of interest" description="Disordered" evidence="1">
    <location>
        <begin position="53"/>
        <end position="93"/>
    </location>
</feature>
<sequence length="93" mass="10223">MVHDFTKPPHVEGAEEKQQKRRLPVYILIIVGIFLAALIFYMFADINPKSGEIPANQSIPAVSEHDSNRQQDTIATATDETAEATATGARDSQ</sequence>
<dbReference type="Proteomes" id="UP000240957">
    <property type="component" value="Unassembled WGS sequence"/>
</dbReference>
<dbReference type="EMBL" id="JBHRSF010000053">
    <property type="protein sequence ID" value="MFC2996076.1"/>
    <property type="molecule type" value="Genomic_DNA"/>
</dbReference>
<dbReference type="OrthoDB" id="6694832at2"/>
<evidence type="ECO:0000313" key="5">
    <source>
        <dbReference type="Proteomes" id="UP000240957"/>
    </source>
</evidence>
<comment type="caution">
    <text evidence="4">The sequence shown here is derived from an EMBL/GenBank/DDBJ whole genome shotgun (WGS) entry which is preliminary data.</text>
</comment>
<name>A0A371YL78_9GAMM</name>
<evidence type="ECO:0000256" key="1">
    <source>
        <dbReference type="SAM" id="MobiDB-lite"/>
    </source>
</evidence>
<keyword evidence="2" id="KW-1133">Transmembrane helix</keyword>
<evidence type="ECO:0000313" key="6">
    <source>
        <dbReference type="Proteomes" id="UP001595455"/>
    </source>
</evidence>
<keyword evidence="2" id="KW-0472">Membrane</keyword>
<proteinExistence type="predicted"/>
<evidence type="ECO:0000313" key="3">
    <source>
        <dbReference type="EMBL" id="MFC2996076.1"/>
    </source>
</evidence>
<reference evidence="4 5" key="2">
    <citation type="submission" date="2018-08" db="EMBL/GenBank/DDBJ databases">
        <title>The draft genome of Acinetobacter sichuanensis strain WCHAc060041.</title>
        <authorList>
            <person name="Qin J."/>
            <person name="Feng Y."/>
            <person name="Zong Z."/>
        </authorList>
    </citation>
    <scope>NUCLEOTIDE SEQUENCE [LARGE SCALE GENOMIC DNA]</scope>
    <source>
        <strain evidence="4 5">WCHAc060041</strain>
    </source>
</reference>
<evidence type="ECO:0000313" key="4">
    <source>
        <dbReference type="EMBL" id="RFC82216.1"/>
    </source>
</evidence>
<dbReference type="EMBL" id="PYIX02000039">
    <property type="protein sequence ID" value="RFC82216.1"/>
    <property type="molecule type" value="Genomic_DNA"/>
</dbReference>
<gene>
    <name evidence="3" type="ORF">ACFODO_12520</name>
    <name evidence="4" type="ORF">C9E89_017490</name>
</gene>
<keyword evidence="2" id="KW-0812">Transmembrane</keyword>
<evidence type="ECO:0000256" key="2">
    <source>
        <dbReference type="SAM" id="Phobius"/>
    </source>
</evidence>
<reference evidence="6" key="3">
    <citation type="journal article" date="2019" name="Int. J. Syst. Evol. Microbiol.">
        <title>The Global Catalogue of Microorganisms (GCM) 10K type strain sequencing project: providing services to taxonomists for standard genome sequencing and annotation.</title>
        <authorList>
            <consortium name="The Broad Institute Genomics Platform"/>
            <consortium name="The Broad Institute Genome Sequencing Center for Infectious Disease"/>
            <person name="Wu L."/>
            <person name="Ma J."/>
        </authorList>
    </citation>
    <scope>NUCLEOTIDE SEQUENCE [LARGE SCALE GENOMIC DNA]</scope>
    <source>
        <strain evidence="6">KCTC 62575</strain>
    </source>
</reference>
<organism evidence="4 5">
    <name type="scientific">Acinetobacter sichuanensis</name>
    <dbReference type="NCBI Taxonomy" id="2136183"/>
    <lineage>
        <taxon>Bacteria</taxon>
        <taxon>Pseudomonadati</taxon>
        <taxon>Pseudomonadota</taxon>
        <taxon>Gammaproteobacteria</taxon>
        <taxon>Moraxellales</taxon>
        <taxon>Moraxellaceae</taxon>
        <taxon>Acinetobacter</taxon>
    </lineage>
</organism>
<dbReference type="AlphaFoldDB" id="A0A371YL78"/>
<dbReference type="Proteomes" id="UP001595455">
    <property type="component" value="Unassembled WGS sequence"/>
</dbReference>
<dbReference type="RefSeq" id="WP_107009645.1">
    <property type="nucleotide sequence ID" value="NZ_JAVIDQ010000004.1"/>
</dbReference>
<protein>
    <submittedName>
        <fullName evidence="4">Uncharacterized protein</fullName>
    </submittedName>
</protein>
<feature type="transmembrane region" description="Helical" evidence="2">
    <location>
        <begin position="25"/>
        <end position="44"/>
    </location>
</feature>
<reference evidence="3" key="1">
    <citation type="journal article" date="2014" name="Int. J. Syst. Evol. Microbiol.">
        <title>Complete genome of a new Firmicutes species belonging to the dominant human colonic microbiota ('Ruminococcus bicirculans') reveals two chromosomes and a selective capacity to utilize plant glucans.</title>
        <authorList>
            <consortium name="NISC Comparative Sequencing Program"/>
            <person name="Wegmann U."/>
            <person name="Louis P."/>
            <person name="Goesmann A."/>
            <person name="Henrissat B."/>
            <person name="Duncan S.H."/>
            <person name="Flint H.J."/>
        </authorList>
    </citation>
    <scope>NUCLEOTIDE SEQUENCE</scope>
    <source>
        <strain evidence="3">KCTC 62575</strain>
    </source>
</reference>
<keyword evidence="6" id="KW-1185">Reference proteome</keyword>